<dbReference type="EMBL" id="JASCZI010242322">
    <property type="protein sequence ID" value="MED6210632.1"/>
    <property type="molecule type" value="Genomic_DNA"/>
</dbReference>
<evidence type="ECO:0000313" key="3">
    <source>
        <dbReference type="Proteomes" id="UP001341840"/>
    </source>
</evidence>
<dbReference type="Proteomes" id="UP001341840">
    <property type="component" value="Unassembled WGS sequence"/>
</dbReference>
<protein>
    <submittedName>
        <fullName evidence="2">Uncharacterized protein</fullName>
    </submittedName>
</protein>
<keyword evidence="3" id="KW-1185">Reference proteome</keyword>
<feature type="region of interest" description="Disordered" evidence="1">
    <location>
        <begin position="125"/>
        <end position="179"/>
    </location>
</feature>
<feature type="compositionally biased region" description="Polar residues" evidence="1">
    <location>
        <begin position="149"/>
        <end position="158"/>
    </location>
</feature>
<evidence type="ECO:0000313" key="2">
    <source>
        <dbReference type="EMBL" id="MED6210632.1"/>
    </source>
</evidence>
<evidence type="ECO:0000256" key="1">
    <source>
        <dbReference type="SAM" id="MobiDB-lite"/>
    </source>
</evidence>
<feature type="compositionally biased region" description="Acidic residues" evidence="1">
    <location>
        <begin position="169"/>
        <end position="178"/>
    </location>
</feature>
<reference evidence="2 3" key="1">
    <citation type="journal article" date="2023" name="Plants (Basel)">
        <title>Bridging the Gap: Combining Genomics and Transcriptomics Approaches to Understand Stylosanthes scabra, an Orphan Legume from the Brazilian Caatinga.</title>
        <authorList>
            <person name="Ferreira-Neto J.R.C."/>
            <person name="da Silva M.D."/>
            <person name="Binneck E."/>
            <person name="de Melo N.F."/>
            <person name="da Silva R.H."/>
            <person name="de Melo A.L.T.M."/>
            <person name="Pandolfi V."/>
            <person name="Bustamante F.O."/>
            <person name="Brasileiro-Vidal A.C."/>
            <person name="Benko-Iseppon A.M."/>
        </authorList>
    </citation>
    <scope>NUCLEOTIDE SEQUENCE [LARGE SCALE GENOMIC DNA]</scope>
    <source>
        <tissue evidence="2">Leaves</tissue>
    </source>
</reference>
<accession>A0ABU6YJR4</accession>
<sequence length="196" mass="21230">MGSSPIYDPCGSAESTQKGGTGCLGDATTFARGKPYSRFISSSRRARERQPGHELMTCTRNFRHSSFLLFVMRPPVSRRGRPRIVRHFAPDHFVLAISPPRPTPPTPLPQPAGTLRHCTRVPTYVCTTSSSSPPPSAPVATIPDDIPSEPSQDLSTDGSDNREILIEGDSSDSADSFDDLVSPYDTGTFLFLPPSP</sequence>
<comment type="caution">
    <text evidence="2">The sequence shown here is derived from an EMBL/GenBank/DDBJ whole genome shotgun (WGS) entry which is preliminary data.</text>
</comment>
<name>A0ABU6YJR4_9FABA</name>
<organism evidence="2 3">
    <name type="scientific">Stylosanthes scabra</name>
    <dbReference type="NCBI Taxonomy" id="79078"/>
    <lineage>
        <taxon>Eukaryota</taxon>
        <taxon>Viridiplantae</taxon>
        <taxon>Streptophyta</taxon>
        <taxon>Embryophyta</taxon>
        <taxon>Tracheophyta</taxon>
        <taxon>Spermatophyta</taxon>
        <taxon>Magnoliopsida</taxon>
        <taxon>eudicotyledons</taxon>
        <taxon>Gunneridae</taxon>
        <taxon>Pentapetalae</taxon>
        <taxon>rosids</taxon>
        <taxon>fabids</taxon>
        <taxon>Fabales</taxon>
        <taxon>Fabaceae</taxon>
        <taxon>Papilionoideae</taxon>
        <taxon>50 kb inversion clade</taxon>
        <taxon>dalbergioids sensu lato</taxon>
        <taxon>Dalbergieae</taxon>
        <taxon>Pterocarpus clade</taxon>
        <taxon>Stylosanthes</taxon>
    </lineage>
</organism>
<gene>
    <name evidence="2" type="ORF">PIB30_066017</name>
</gene>
<feature type="region of interest" description="Disordered" evidence="1">
    <location>
        <begin position="1"/>
        <end position="21"/>
    </location>
</feature>
<proteinExistence type="predicted"/>